<accession>A0A6I4U7M4</accession>
<proteinExistence type="predicted"/>
<keyword evidence="2" id="KW-1185">Reference proteome</keyword>
<reference evidence="1 2" key="1">
    <citation type="submission" date="2019-12" db="EMBL/GenBank/DDBJ databases">
        <title>Genomic-based taxomic classification of the family Erythrobacteraceae.</title>
        <authorList>
            <person name="Xu L."/>
        </authorList>
    </citation>
    <scope>NUCLEOTIDE SEQUENCE [LARGE SCALE GENOMIC DNA]</scope>
    <source>
        <strain evidence="1 2">LMG 29519</strain>
    </source>
</reference>
<organism evidence="1 2">
    <name type="scientific">Alteriqipengyuania halimionae</name>
    <dbReference type="NCBI Taxonomy" id="1926630"/>
    <lineage>
        <taxon>Bacteria</taxon>
        <taxon>Pseudomonadati</taxon>
        <taxon>Pseudomonadota</taxon>
        <taxon>Alphaproteobacteria</taxon>
        <taxon>Sphingomonadales</taxon>
        <taxon>Erythrobacteraceae</taxon>
        <taxon>Alteriqipengyuania</taxon>
    </lineage>
</organism>
<evidence type="ECO:0000313" key="1">
    <source>
        <dbReference type="EMBL" id="MXP10903.1"/>
    </source>
</evidence>
<sequence>MSANGPIDRIVFGDNQFFGINHMSQDKAQERAERFAKLDNVMAVYDHAIEAGIEGIMLNSNDRAKGICDRFRADPDKYGHLRWYPSIPYPHKYASMVNDRGMVGAVQEILFAQGAKSALGKMLKGGMAVATLDAVKLMKMLVDQEMEIYHDLDVRVVFLQNVIVDLMLGYDVAEPFKAYCEHIRKKYGAYPGLITQNLPFLRAKLIEWGIEDVVICASINKIGYLMSPGVEEYEQVLAENDGTKYPVMAMSTLASGAVPPAEAYEYINRHNIQSVVFGASSPGNIRQSVSLIEPEGASA</sequence>
<dbReference type="OrthoDB" id="5043675at2"/>
<protein>
    <submittedName>
        <fullName evidence="1">Uncharacterized protein</fullName>
    </submittedName>
</protein>
<dbReference type="EMBL" id="WTYR01000001">
    <property type="protein sequence ID" value="MXP10903.1"/>
    <property type="molecule type" value="Genomic_DNA"/>
</dbReference>
<gene>
    <name evidence="1" type="ORF">GRI68_12005</name>
</gene>
<dbReference type="AlphaFoldDB" id="A0A6I4U7M4"/>
<dbReference type="RefSeq" id="WP_160617460.1">
    <property type="nucleotide sequence ID" value="NZ_WTYR01000001.1"/>
</dbReference>
<name>A0A6I4U7M4_9SPHN</name>
<comment type="caution">
    <text evidence="1">The sequence shown here is derived from an EMBL/GenBank/DDBJ whole genome shotgun (WGS) entry which is preliminary data.</text>
</comment>
<dbReference type="Proteomes" id="UP000429229">
    <property type="component" value="Unassembled WGS sequence"/>
</dbReference>
<evidence type="ECO:0000313" key="2">
    <source>
        <dbReference type="Proteomes" id="UP000429229"/>
    </source>
</evidence>